<evidence type="ECO:0000313" key="1">
    <source>
        <dbReference type="EMBL" id="MFD0963234.1"/>
    </source>
</evidence>
<dbReference type="EMBL" id="JBHTJM010000005">
    <property type="protein sequence ID" value="MFD0963234.1"/>
    <property type="molecule type" value="Genomic_DNA"/>
</dbReference>
<comment type="caution">
    <text evidence="1">The sequence shown here is derived from an EMBL/GenBank/DDBJ whole genome shotgun (WGS) entry which is preliminary data.</text>
</comment>
<accession>A0ABW3I050</accession>
<gene>
    <name evidence="1" type="ORF">ACFQ1O_04340</name>
</gene>
<dbReference type="Proteomes" id="UP001596997">
    <property type="component" value="Unassembled WGS sequence"/>
</dbReference>
<proteinExistence type="predicted"/>
<sequence length="271" mass="32059">MKGTTNKEVYTYANEKGNFSTIKNTILYDKNLTALAKTIFMSIINDSIDYYVSQGLLMTRFGETRYKIRKGLENLEEHGYLKRILNKKIEKNCKFKGHYYILSEFGNLNKSNRDSSKDIEILVIENPVTKEQNELEFLEYLNELGEYIEIDELNQKFYLEMDKHTEGLITNFKEIRKVMVPVLKKEKRKIYKNLLSVTEKKAPNYSKKAQTKFEEYLKKLVFDKNEIPERKTVSSKWLAFQCEYPAKQKIDHETMVQDRMSEAMADGDYDF</sequence>
<dbReference type="RefSeq" id="WP_377713732.1">
    <property type="nucleotide sequence ID" value="NZ_JBHTJM010000005.1"/>
</dbReference>
<organism evidence="1 2">
    <name type="scientific">Pseudofulvibacter geojedonensis</name>
    <dbReference type="NCBI Taxonomy" id="1123758"/>
    <lineage>
        <taxon>Bacteria</taxon>
        <taxon>Pseudomonadati</taxon>
        <taxon>Bacteroidota</taxon>
        <taxon>Flavobacteriia</taxon>
        <taxon>Flavobacteriales</taxon>
        <taxon>Flavobacteriaceae</taxon>
        <taxon>Pseudofulvibacter</taxon>
    </lineage>
</organism>
<name>A0ABW3I050_9FLAO</name>
<protein>
    <submittedName>
        <fullName evidence="1">Uncharacterized protein</fullName>
    </submittedName>
</protein>
<keyword evidence="2" id="KW-1185">Reference proteome</keyword>
<evidence type="ECO:0000313" key="2">
    <source>
        <dbReference type="Proteomes" id="UP001596997"/>
    </source>
</evidence>
<reference evidence="2" key="1">
    <citation type="journal article" date="2019" name="Int. J. Syst. Evol. Microbiol.">
        <title>The Global Catalogue of Microorganisms (GCM) 10K type strain sequencing project: providing services to taxonomists for standard genome sequencing and annotation.</title>
        <authorList>
            <consortium name="The Broad Institute Genomics Platform"/>
            <consortium name="The Broad Institute Genome Sequencing Center for Infectious Disease"/>
            <person name="Wu L."/>
            <person name="Ma J."/>
        </authorList>
    </citation>
    <scope>NUCLEOTIDE SEQUENCE [LARGE SCALE GENOMIC DNA]</scope>
    <source>
        <strain evidence="2">CCUG 62114</strain>
    </source>
</reference>